<organism evidence="1 2">
    <name type="scientific">Echinops telfairi</name>
    <name type="common">Lesser hedgehog tenrec</name>
    <dbReference type="NCBI Taxonomy" id="9371"/>
    <lineage>
        <taxon>Eukaryota</taxon>
        <taxon>Metazoa</taxon>
        <taxon>Chordata</taxon>
        <taxon>Craniata</taxon>
        <taxon>Vertebrata</taxon>
        <taxon>Euteleostomi</taxon>
        <taxon>Mammalia</taxon>
        <taxon>Eutheria</taxon>
        <taxon>Afrotheria</taxon>
        <taxon>Tenrecidae</taxon>
        <taxon>Tenrecinae</taxon>
        <taxon>Echinops</taxon>
    </lineage>
</organism>
<name>A0AC55D6J6_ECHTE</name>
<keyword evidence="1" id="KW-1185">Reference proteome</keyword>
<evidence type="ECO:0000313" key="2">
    <source>
        <dbReference type="RefSeq" id="XP_045147369.1"/>
    </source>
</evidence>
<gene>
    <name evidence="2" type="primary">LOC123521822</name>
</gene>
<sequence>MEKVKEHQESLDLNHPRDYIDCFLNKMEQEKDNPASEFNLRNLAACGSNLFVGGTETTSSTLRFGLLLLMKHPAVEGTSNTLRAMEGWGQGPGERRGDTGRYLLLFLWDAVQNPKQRAVHCGFIFIEQNPMMVLTG</sequence>
<proteinExistence type="predicted"/>
<dbReference type="Proteomes" id="UP000694863">
    <property type="component" value="Unplaced"/>
</dbReference>
<protein>
    <submittedName>
        <fullName evidence="2">Cytochrome P450 2C23-like</fullName>
    </submittedName>
</protein>
<dbReference type="RefSeq" id="XP_045147369.1">
    <property type="nucleotide sequence ID" value="XM_045291434.1"/>
</dbReference>
<accession>A0AC55D6J6</accession>
<evidence type="ECO:0000313" key="1">
    <source>
        <dbReference type="Proteomes" id="UP000694863"/>
    </source>
</evidence>
<reference evidence="2" key="1">
    <citation type="submission" date="2025-08" db="UniProtKB">
        <authorList>
            <consortium name="RefSeq"/>
        </authorList>
    </citation>
    <scope>IDENTIFICATION</scope>
</reference>